<organism evidence="1 2">
    <name type="scientific">Trifolium pratense</name>
    <name type="common">Red clover</name>
    <dbReference type="NCBI Taxonomy" id="57577"/>
    <lineage>
        <taxon>Eukaryota</taxon>
        <taxon>Viridiplantae</taxon>
        <taxon>Streptophyta</taxon>
        <taxon>Embryophyta</taxon>
        <taxon>Tracheophyta</taxon>
        <taxon>Spermatophyta</taxon>
        <taxon>Magnoliopsida</taxon>
        <taxon>eudicotyledons</taxon>
        <taxon>Gunneridae</taxon>
        <taxon>Pentapetalae</taxon>
        <taxon>rosids</taxon>
        <taxon>fabids</taxon>
        <taxon>Fabales</taxon>
        <taxon>Fabaceae</taxon>
        <taxon>Papilionoideae</taxon>
        <taxon>50 kb inversion clade</taxon>
        <taxon>NPAAA clade</taxon>
        <taxon>Hologalegina</taxon>
        <taxon>IRL clade</taxon>
        <taxon>Trifolieae</taxon>
        <taxon>Trifolium</taxon>
    </lineage>
</organism>
<evidence type="ECO:0000313" key="2">
    <source>
        <dbReference type="Proteomes" id="UP001177021"/>
    </source>
</evidence>
<proteinExistence type="predicted"/>
<reference evidence="1" key="1">
    <citation type="submission" date="2023-10" db="EMBL/GenBank/DDBJ databases">
        <authorList>
            <person name="Rodriguez Cubillos JULIANA M."/>
            <person name="De Vega J."/>
        </authorList>
    </citation>
    <scope>NUCLEOTIDE SEQUENCE</scope>
</reference>
<evidence type="ECO:0000313" key="1">
    <source>
        <dbReference type="EMBL" id="CAJ2637402.1"/>
    </source>
</evidence>
<name>A0ACB0IZ02_TRIPR</name>
<dbReference type="Proteomes" id="UP001177021">
    <property type="component" value="Unassembled WGS sequence"/>
</dbReference>
<protein>
    <submittedName>
        <fullName evidence="1">Uncharacterized protein</fullName>
    </submittedName>
</protein>
<accession>A0ACB0IZ02</accession>
<gene>
    <name evidence="1" type="ORF">MILVUS5_LOCUS7763</name>
</gene>
<comment type="caution">
    <text evidence="1">The sequence shown here is derived from an EMBL/GenBank/DDBJ whole genome shotgun (WGS) entry which is preliminary data.</text>
</comment>
<sequence length="334" mass="38081">MENEQWCSICSKMVSPMIESRNKCPFCDTQFGVEMENLRDHNNDAIDLRSAWVFSLYAPIFLGLMNAFSPSLATISSQESSTSRNEENNEQERGNYNELVIGRRRRTSTYMMHLFRGLHVRMVSENENIEQNRNIENNNNNNNNNTTNNNSIFVIDPFNEGALIVRGPNLNHTNRSNENNSINANINTTIGSLNDFVDGSGFDLLLQHLAQINPSGYASVNPPTKKEAIEEMENVINDEKLLCTICLEDVEIGSIAKEMPCKHKFHDECIVSWLNLHSSCPVCRFQMPSEDSNVLANLEIGNRENQNNEVVRGRNGRRNWFPVLQSFNNFLPFP</sequence>
<dbReference type="EMBL" id="CASHSV030000013">
    <property type="protein sequence ID" value="CAJ2637402.1"/>
    <property type="molecule type" value="Genomic_DNA"/>
</dbReference>
<keyword evidence="2" id="KW-1185">Reference proteome</keyword>